<proteinExistence type="predicted"/>
<feature type="region of interest" description="Disordered" evidence="1">
    <location>
        <begin position="60"/>
        <end position="91"/>
    </location>
</feature>
<protein>
    <recommendedName>
        <fullName evidence="4">Lipoprotein</fullName>
    </recommendedName>
</protein>
<name>A0ABP6W6J4_9ACTN</name>
<organism evidence="2 3">
    <name type="scientific">Nocardioides daeguensis</name>
    <dbReference type="NCBI Taxonomy" id="908359"/>
    <lineage>
        <taxon>Bacteria</taxon>
        <taxon>Bacillati</taxon>
        <taxon>Actinomycetota</taxon>
        <taxon>Actinomycetes</taxon>
        <taxon>Propionibacteriales</taxon>
        <taxon>Nocardioidaceae</taxon>
        <taxon>Nocardioides</taxon>
    </lineage>
</organism>
<dbReference type="EMBL" id="BAABBB010000019">
    <property type="protein sequence ID" value="GAA3546269.1"/>
    <property type="molecule type" value="Genomic_DNA"/>
</dbReference>
<accession>A0ABP6W6J4</accession>
<gene>
    <name evidence="2" type="ORF">GCM10022263_36740</name>
</gene>
<keyword evidence="3" id="KW-1185">Reference proteome</keyword>
<evidence type="ECO:0008006" key="4">
    <source>
        <dbReference type="Google" id="ProtNLM"/>
    </source>
</evidence>
<reference evidence="3" key="1">
    <citation type="journal article" date="2019" name="Int. J. Syst. Evol. Microbiol.">
        <title>The Global Catalogue of Microorganisms (GCM) 10K type strain sequencing project: providing services to taxonomists for standard genome sequencing and annotation.</title>
        <authorList>
            <consortium name="The Broad Institute Genomics Platform"/>
            <consortium name="The Broad Institute Genome Sequencing Center for Infectious Disease"/>
            <person name="Wu L."/>
            <person name="Ma J."/>
        </authorList>
    </citation>
    <scope>NUCLEOTIDE SEQUENCE [LARGE SCALE GENOMIC DNA]</scope>
    <source>
        <strain evidence="3">JCM 17460</strain>
    </source>
</reference>
<comment type="caution">
    <text evidence="2">The sequence shown here is derived from an EMBL/GenBank/DDBJ whole genome shotgun (WGS) entry which is preliminary data.</text>
</comment>
<evidence type="ECO:0000256" key="1">
    <source>
        <dbReference type="SAM" id="MobiDB-lite"/>
    </source>
</evidence>
<evidence type="ECO:0000313" key="2">
    <source>
        <dbReference type="EMBL" id="GAA3546269.1"/>
    </source>
</evidence>
<evidence type="ECO:0000313" key="3">
    <source>
        <dbReference type="Proteomes" id="UP001500301"/>
    </source>
</evidence>
<sequence>MAALNQTGLNGSWLRGFAPVSAARTYDPPMLPRLSVILAACAVLLAGCAGETVAEEDKILIPSTSSPLGPSDGGNGEPSTEAKPSRDKKKANVVVAARVGVRFTAPAGWAPWTAKDLRSASRSAELQELLDRMGLTREQFASSLDDFDAFLVGYAGNLNVSTTGAANALPSEAELRSQYATVTSSIDAVEDVDTAAGPGRVLHYSITLGVRTQYGAALTLLTGGRIVNLTITTADPSEARSRMAKVLPTIRRA</sequence>
<dbReference type="Proteomes" id="UP001500301">
    <property type="component" value="Unassembled WGS sequence"/>
</dbReference>